<evidence type="ECO:0000313" key="4">
    <source>
        <dbReference type="Proteomes" id="UP000000305"/>
    </source>
</evidence>
<proteinExistence type="predicted"/>
<feature type="region of interest" description="Disordered" evidence="1">
    <location>
        <begin position="1"/>
        <end position="22"/>
    </location>
</feature>
<reference evidence="3 4" key="1">
    <citation type="journal article" date="2011" name="Science">
        <title>The ecoresponsive genome of Daphnia pulex.</title>
        <authorList>
            <person name="Colbourne J.K."/>
            <person name="Pfrender M.E."/>
            <person name="Gilbert D."/>
            <person name="Thomas W.K."/>
            <person name="Tucker A."/>
            <person name="Oakley T.H."/>
            <person name="Tokishita S."/>
            <person name="Aerts A."/>
            <person name="Arnold G.J."/>
            <person name="Basu M.K."/>
            <person name="Bauer D.J."/>
            <person name="Caceres C.E."/>
            <person name="Carmel L."/>
            <person name="Casola C."/>
            <person name="Choi J.H."/>
            <person name="Detter J.C."/>
            <person name="Dong Q."/>
            <person name="Dusheyko S."/>
            <person name="Eads B.D."/>
            <person name="Frohlich T."/>
            <person name="Geiler-Samerotte K.A."/>
            <person name="Gerlach D."/>
            <person name="Hatcher P."/>
            <person name="Jogdeo S."/>
            <person name="Krijgsveld J."/>
            <person name="Kriventseva E.V."/>
            <person name="Kultz D."/>
            <person name="Laforsch C."/>
            <person name="Lindquist E."/>
            <person name="Lopez J."/>
            <person name="Manak J.R."/>
            <person name="Muller J."/>
            <person name="Pangilinan J."/>
            <person name="Patwardhan R.P."/>
            <person name="Pitluck S."/>
            <person name="Pritham E.J."/>
            <person name="Rechtsteiner A."/>
            <person name="Rho M."/>
            <person name="Rogozin I.B."/>
            <person name="Sakarya O."/>
            <person name="Salamov A."/>
            <person name="Schaack S."/>
            <person name="Shapiro H."/>
            <person name="Shiga Y."/>
            <person name="Skalitzky C."/>
            <person name="Smith Z."/>
            <person name="Souvorov A."/>
            <person name="Sung W."/>
            <person name="Tang Z."/>
            <person name="Tsuchiya D."/>
            <person name="Tu H."/>
            <person name="Vos H."/>
            <person name="Wang M."/>
            <person name="Wolf Y.I."/>
            <person name="Yamagata H."/>
            <person name="Yamada T."/>
            <person name="Ye Y."/>
            <person name="Shaw J.R."/>
            <person name="Andrews J."/>
            <person name="Crease T.J."/>
            <person name="Tang H."/>
            <person name="Lucas S.M."/>
            <person name="Robertson H.M."/>
            <person name="Bork P."/>
            <person name="Koonin E.V."/>
            <person name="Zdobnov E.M."/>
            <person name="Grigoriev I.V."/>
            <person name="Lynch M."/>
            <person name="Boore J.L."/>
        </authorList>
    </citation>
    <scope>NUCLEOTIDE SEQUENCE [LARGE SCALE GENOMIC DNA]</scope>
</reference>
<accession>E9H3J4</accession>
<keyword evidence="4" id="KW-1185">Reference proteome</keyword>
<dbReference type="EMBL" id="GL732589">
    <property type="protein sequence ID" value="EFX73693.1"/>
    <property type="molecule type" value="Genomic_DNA"/>
</dbReference>
<feature type="compositionally biased region" description="Low complexity" evidence="1">
    <location>
        <begin position="72"/>
        <end position="85"/>
    </location>
</feature>
<feature type="compositionally biased region" description="Low complexity" evidence="1">
    <location>
        <begin position="1"/>
        <end position="14"/>
    </location>
</feature>
<dbReference type="HOGENOM" id="CLU_2308839_0_0_1"/>
<evidence type="ECO:0000256" key="1">
    <source>
        <dbReference type="SAM" id="MobiDB-lite"/>
    </source>
</evidence>
<organism evidence="3 4">
    <name type="scientific">Daphnia pulex</name>
    <name type="common">Water flea</name>
    <dbReference type="NCBI Taxonomy" id="6669"/>
    <lineage>
        <taxon>Eukaryota</taxon>
        <taxon>Metazoa</taxon>
        <taxon>Ecdysozoa</taxon>
        <taxon>Arthropoda</taxon>
        <taxon>Crustacea</taxon>
        <taxon>Branchiopoda</taxon>
        <taxon>Diplostraca</taxon>
        <taxon>Cladocera</taxon>
        <taxon>Anomopoda</taxon>
        <taxon>Daphniidae</taxon>
        <taxon>Daphnia</taxon>
    </lineage>
</organism>
<feature type="compositionally biased region" description="Acidic residues" evidence="1">
    <location>
        <begin position="56"/>
        <end position="65"/>
    </location>
</feature>
<feature type="region of interest" description="Disordered" evidence="1">
    <location>
        <begin position="40"/>
        <end position="100"/>
    </location>
</feature>
<dbReference type="KEGG" id="dpx:DAPPUDRAFT_335592"/>
<gene>
    <name evidence="3" type="ORF">DAPPUDRAFT_325044</name>
    <name evidence="2" type="ORF">DAPPUDRAFT_335592</name>
</gene>
<feature type="compositionally biased region" description="Basic and acidic residues" evidence="1">
    <location>
        <begin position="40"/>
        <end position="55"/>
    </location>
</feature>
<evidence type="ECO:0000313" key="3">
    <source>
        <dbReference type="EMBL" id="EFX73693.1"/>
    </source>
</evidence>
<sequence>MLSYTSGSTTTNNGQITDGLSGTQIIVTASTPMVENEFKCFDPTDEKTSDVKENEMEQEFGEEMEPPPAPEPSTTETSSSSLDQPLQPPAPIADETVVSM</sequence>
<dbReference type="KEGG" id="dpx:DAPPUDRAFT_325044"/>
<dbReference type="Proteomes" id="UP000000305">
    <property type="component" value="Unassembled WGS sequence"/>
</dbReference>
<dbReference type="AlphaFoldDB" id="E9H3J4"/>
<protein>
    <submittedName>
        <fullName evidence="3">Uncharacterized protein</fullName>
    </submittedName>
</protein>
<evidence type="ECO:0000313" key="2">
    <source>
        <dbReference type="EMBL" id="EFX63346.1"/>
    </source>
</evidence>
<name>E9H3J4_DAPPU</name>
<dbReference type="EMBL" id="GL733106">
    <property type="protein sequence ID" value="EFX63346.1"/>
    <property type="molecule type" value="Genomic_DNA"/>
</dbReference>